<feature type="transmembrane region" description="Helical" evidence="2">
    <location>
        <begin position="32"/>
        <end position="52"/>
    </location>
</feature>
<keyword evidence="2" id="KW-1133">Transmembrane helix</keyword>
<keyword evidence="4" id="KW-1185">Reference proteome</keyword>
<dbReference type="Pfam" id="PF20100">
    <property type="entry name" value="DUF6490"/>
    <property type="match status" value="1"/>
</dbReference>
<evidence type="ECO:0000313" key="4">
    <source>
        <dbReference type="Proteomes" id="UP000006038"/>
    </source>
</evidence>
<dbReference type="Proteomes" id="UP000006038">
    <property type="component" value="Chromosome 6"/>
</dbReference>
<accession>J3MB96</accession>
<evidence type="ECO:0000256" key="1">
    <source>
        <dbReference type="SAM" id="MobiDB-lite"/>
    </source>
</evidence>
<name>J3MB96_ORYBR</name>
<reference evidence="3" key="1">
    <citation type="journal article" date="2013" name="Nat. Commun.">
        <title>Whole-genome sequencing of Oryza brachyantha reveals mechanisms underlying Oryza genome evolution.</title>
        <authorList>
            <person name="Chen J."/>
            <person name="Huang Q."/>
            <person name="Gao D."/>
            <person name="Wang J."/>
            <person name="Lang Y."/>
            <person name="Liu T."/>
            <person name="Li B."/>
            <person name="Bai Z."/>
            <person name="Luis Goicoechea J."/>
            <person name="Liang C."/>
            <person name="Chen C."/>
            <person name="Zhang W."/>
            <person name="Sun S."/>
            <person name="Liao Y."/>
            <person name="Zhang X."/>
            <person name="Yang L."/>
            <person name="Song C."/>
            <person name="Wang M."/>
            <person name="Shi J."/>
            <person name="Liu G."/>
            <person name="Liu J."/>
            <person name="Zhou H."/>
            <person name="Zhou W."/>
            <person name="Yu Q."/>
            <person name="An N."/>
            <person name="Chen Y."/>
            <person name="Cai Q."/>
            <person name="Wang B."/>
            <person name="Liu B."/>
            <person name="Min J."/>
            <person name="Huang Y."/>
            <person name="Wu H."/>
            <person name="Li Z."/>
            <person name="Zhang Y."/>
            <person name="Yin Y."/>
            <person name="Song W."/>
            <person name="Jiang J."/>
            <person name="Jackson S.A."/>
            <person name="Wing R.A."/>
            <person name="Wang J."/>
            <person name="Chen M."/>
        </authorList>
    </citation>
    <scope>NUCLEOTIDE SEQUENCE [LARGE SCALE GENOMIC DNA]</scope>
    <source>
        <strain evidence="3">cv. IRGC 101232</strain>
    </source>
</reference>
<proteinExistence type="predicted"/>
<evidence type="ECO:0000256" key="2">
    <source>
        <dbReference type="SAM" id="Phobius"/>
    </source>
</evidence>
<sequence length="146" mass="15435">MANQKPDDSDPLLNPPATASNRGSNGGGRTPWASLIGFAGLAVNLALCIYRAEGDRGTIAFVSFAYLNLLLLFWCIRQLDRAPPPHGSAARGRIRAAVWILATSLTAAFTWKVAAGGAPPPPPVAWLMAAATVVGGFYGFFVHEEK</sequence>
<keyword evidence="2" id="KW-0812">Transmembrane</keyword>
<dbReference type="EnsemblPlants" id="OB06G12900.1">
    <property type="protein sequence ID" value="OB06G12900.1"/>
    <property type="gene ID" value="OB06G12900"/>
</dbReference>
<dbReference type="InterPro" id="IPR045501">
    <property type="entry name" value="DUF6490"/>
</dbReference>
<feature type="transmembrane region" description="Helical" evidence="2">
    <location>
        <begin position="124"/>
        <end position="142"/>
    </location>
</feature>
<protein>
    <submittedName>
        <fullName evidence="3">Uncharacterized protein</fullName>
    </submittedName>
</protein>
<evidence type="ECO:0000313" key="3">
    <source>
        <dbReference type="EnsemblPlants" id="OB06G12900.1"/>
    </source>
</evidence>
<dbReference type="PANTHER" id="PTHR46610:SF19">
    <property type="entry name" value="OS06G0147400 PROTEIN"/>
    <property type="match status" value="1"/>
</dbReference>
<organism evidence="3">
    <name type="scientific">Oryza brachyantha</name>
    <name type="common">malo sina</name>
    <dbReference type="NCBI Taxonomy" id="4533"/>
    <lineage>
        <taxon>Eukaryota</taxon>
        <taxon>Viridiplantae</taxon>
        <taxon>Streptophyta</taxon>
        <taxon>Embryophyta</taxon>
        <taxon>Tracheophyta</taxon>
        <taxon>Spermatophyta</taxon>
        <taxon>Magnoliopsida</taxon>
        <taxon>Liliopsida</taxon>
        <taxon>Poales</taxon>
        <taxon>Poaceae</taxon>
        <taxon>BOP clade</taxon>
        <taxon>Oryzoideae</taxon>
        <taxon>Oryzeae</taxon>
        <taxon>Oryzinae</taxon>
        <taxon>Oryza</taxon>
    </lineage>
</organism>
<dbReference type="KEGG" id="obr:102718464"/>
<feature type="transmembrane region" description="Helical" evidence="2">
    <location>
        <begin position="96"/>
        <end position="118"/>
    </location>
</feature>
<dbReference type="eggNOG" id="ENOG502R3AW">
    <property type="taxonomic scope" value="Eukaryota"/>
</dbReference>
<keyword evidence="2" id="KW-0472">Membrane</keyword>
<dbReference type="HOGENOM" id="CLU_120305_1_0_1"/>
<dbReference type="Gramene" id="OB06G12900.1">
    <property type="protein sequence ID" value="OB06G12900.1"/>
    <property type="gene ID" value="OB06G12900"/>
</dbReference>
<dbReference type="GeneID" id="102718464"/>
<feature type="region of interest" description="Disordered" evidence="1">
    <location>
        <begin position="1"/>
        <end position="26"/>
    </location>
</feature>
<dbReference type="OrthoDB" id="645053at2759"/>
<feature type="transmembrane region" description="Helical" evidence="2">
    <location>
        <begin position="58"/>
        <end position="76"/>
    </location>
</feature>
<dbReference type="AlphaFoldDB" id="J3MB96"/>
<dbReference type="PANTHER" id="PTHR46610">
    <property type="entry name" value="OS05G0181300 PROTEIN"/>
    <property type="match status" value="1"/>
</dbReference>
<dbReference type="OMA" id="GFFVHEE"/>
<reference evidence="3" key="2">
    <citation type="submission" date="2013-04" db="UniProtKB">
        <authorList>
            <consortium name="EnsemblPlants"/>
        </authorList>
    </citation>
    <scope>IDENTIFICATION</scope>
</reference>